<dbReference type="OrthoDB" id="106501at2"/>
<evidence type="ECO:0000313" key="1">
    <source>
        <dbReference type="EMBL" id="SPF31998.1"/>
    </source>
</evidence>
<reference evidence="2" key="1">
    <citation type="submission" date="2018-02" db="EMBL/GenBank/DDBJ databases">
        <authorList>
            <person name="Hausmann B."/>
        </authorList>
    </citation>
    <scope>NUCLEOTIDE SEQUENCE [LARGE SCALE GENOMIC DNA]</scope>
    <source>
        <strain evidence="2">Peat soil MAG SbA1</strain>
    </source>
</reference>
<sequence length="76" mass="8527">MQQLFAGHIDEDDAEEYGLPDVNTQEADFGLNYYLRDGLKATASYGRQFSSDGNFNLWNVGIAYRFALPLGRMGSQ</sequence>
<dbReference type="Proteomes" id="UP000238701">
    <property type="component" value="Unassembled WGS sequence"/>
</dbReference>
<name>A0A2U3JXC7_9BACT</name>
<accession>A0A2U3JXC7</accession>
<dbReference type="AlphaFoldDB" id="A0A2U3JXC7"/>
<evidence type="ECO:0000313" key="2">
    <source>
        <dbReference type="Proteomes" id="UP000238701"/>
    </source>
</evidence>
<dbReference type="EMBL" id="OMOD01000005">
    <property type="protein sequence ID" value="SPF31998.1"/>
    <property type="molecule type" value="Genomic_DNA"/>
</dbReference>
<proteinExistence type="predicted"/>
<organism evidence="1 2">
    <name type="scientific">Candidatus Sulfotelmatobacter kueseliae</name>
    <dbReference type="NCBI Taxonomy" id="2042962"/>
    <lineage>
        <taxon>Bacteria</taxon>
        <taxon>Pseudomonadati</taxon>
        <taxon>Acidobacteriota</taxon>
        <taxon>Terriglobia</taxon>
        <taxon>Terriglobales</taxon>
        <taxon>Candidatus Korobacteraceae</taxon>
        <taxon>Candidatus Sulfotelmatobacter</taxon>
    </lineage>
</organism>
<protein>
    <submittedName>
        <fullName evidence="1">Uncharacterized protein</fullName>
    </submittedName>
</protein>
<gene>
    <name evidence="1" type="ORF">SBA1_1020002</name>
</gene>